<dbReference type="SUPFAM" id="SSF88713">
    <property type="entry name" value="Glycoside hydrolase/deacetylase"/>
    <property type="match status" value="1"/>
</dbReference>
<gene>
    <name evidence="1" type="ORF">FHW37_102766</name>
</gene>
<sequence length="245" mass="26922">MSEIDLKQAFDRLAQQGKSVDFWLRDDDATEPTAALDQLTGLCMEFSVPLLLAVIPEPTDERLAAHLDGLDKADVAVAVHGWTHQNHAGPQEKKQELGSHRPLTEVTDELAAGFAKLTELHASRFVPMLVPPWNRIAPSVIAALPDLGFRSLSTFGPKKPAPVAVLNSDVDIMDWHGTRGGRPADALFAEILALLDGADEKPVIGILGHHLVHDEQAWDFLTRLFRLTSGHPACRWRSAPDLLRH</sequence>
<keyword evidence="2" id="KW-1185">Reference proteome</keyword>
<evidence type="ECO:0000313" key="1">
    <source>
        <dbReference type="EMBL" id="TWF57126.1"/>
    </source>
</evidence>
<evidence type="ECO:0000313" key="2">
    <source>
        <dbReference type="Proteomes" id="UP000320653"/>
    </source>
</evidence>
<dbReference type="InterPro" id="IPR049591">
    <property type="entry name" value="CE4_u4-like"/>
</dbReference>
<reference evidence="1 2" key="1">
    <citation type="submission" date="2019-06" db="EMBL/GenBank/DDBJ databases">
        <title>Sorghum-associated microbial communities from plants grown in Nebraska, USA.</title>
        <authorList>
            <person name="Schachtman D."/>
        </authorList>
    </citation>
    <scope>NUCLEOTIDE SEQUENCE [LARGE SCALE GENOMIC DNA]</scope>
    <source>
        <strain evidence="1 2">1225</strain>
    </source>
</reference>
<dbReference type="EMBL" id="VIWP01000002">
    <property type="protein sequence ID" value="TWF57126.1"/>
    <property type="molecule type" value="Genomic_DNA"/>
</dbReference>
<dbReference type="RefSeq" id="WP_145635393.1">
    <property type="nucleotide sequence ID" value="NZ_VIWP01000002.1"/>
</dbReference>
<dbReference type="Proteomes" id="UP000320653">
    <property type="component" value="Unassembled WGS sequence"/>
</dbReference>
<dbReference type="Gene3D" id="3.20.20.370">
    <property type="entry name" value="Glycoside hydrolase/deacetylase"/>
    <property type="match status" value="1"/>
</dbReference>
<dbReference type="OrthoDB" id="6086702at2"/>
<dbReference type="AlphaFoldDB" id="A0A561R3C1"/>
<dbReference type="CDD" id="cd10928">
    <property type="entry name" value="CE4_u4"/>
    <property type="match status" value="1"/>
</dbReference>
<organism evidence="1 2">
    <name type="scientific">Neorhizobium alkalisoli</name>
    <dbReference type="NCBI Taxonomy" id="528178"/>
    <lineage>
        <taxon>Bacteria</taxon>
        <taxon>Pseudomonadati</taxon>
        <taxon>Pseudomonadota</taxon>
        <taxon>Alphaproteobacteria</taxon>
        <taxon>Hyphomicrobiales</taxon>
        <taxon>Rhizobiaceae</taxon>
        <taxon>Rhizobium/Agrobacterium group</taxon>
        <taxon>Neorhizobium</taxon>
    </lineage>
</organism>
<evidence type="ECO:0008006" key="3">
    <source>
        <dbReference type="Google" id="ProtNLM"/>
    </source>
</evidence>
<protein>
    <recommendedName>
        <fullName evidence="3">Polysaccharide deacetylase</fullName>
    </recommendedName>
</protein>
<proteinExistence type="predicted"/>
<accession>A0A561R3C1</accession>
<dbReference type="InterPro" id="IPR011330">
    <property type="entry name" value="Glyco_hydro/deAcase_b/a-brl"/>
</dbReference>
<dbReference type="GO" id="GO:0005975">
    <property type="term" value="P:carbohydrate metabolic process"/>
    <property type="evidence" value="ECO:0007669"/>
    <property type="project" value="InterPro"/>
</dbReference>
<name>A0A561R3C1_9HYPH</name>
<comment type="caution">
    <text evidence="1">The sequence shown here is derived from an EMBL/GenBank/DDBJ whole genome shotgun (WGS) entry which is preliminary data.</text>
</comment>